<dbReference type="EMBL" id="CAJJDO010000013">
    <property type="protein sequence ID" value="CAD8144446.1"/>
    <property type="molecule type" value="Genomic_DNA"/>
</dbReference>
<dbReference type="OrthoDB" id="6738456at2759"/>
<dbReference type="AlphaFoldDB" id="A0A8S1SYU2"/>
<evidence type="ECO:0008006" key="3">
    <source>
        <dbReference type="Google" id="ProtNLM"/>
    </source>
</evidence>
<gene>
    <name evidence="1" type="ORF">PPENT_87.1.T0130233</name>
</gene>
<proteinExistence type="predicted"/>
<sequence length="120" mass="14320">MKFQFKKKIIFLLIEKYDQWVPIIAEQQMDNGIQKKGNPNNLQRIQKMMVLGSMQIQNLFNKFKTQFQPYISEKHGLFIFFGGNKLLSNQMSNTIMELYQKYKDDDGWLYLQINIQEKSG</sequence>
<organism evidence="1 2">
    <name type="scientific">Paramecium pentaurelia</name>
    <dbReference type="NCBI Taxonomy" id="43138"/>
    <lineage>
        <taxon>Eukaryota</taxon>
        <taxon>Sar</taxon>
        <taxon>Alveolata</taxon>
        <taxon>Ciliophora</taxon>
        <taxon>Intramacronucleata</taxon>
        <taxon>Oligohymenophorea</taxon>
        <taxon>Peniculida</taxon>
        <taxon>Parameciidae</taxon>
        <taxon>Paramecium</taxon>
    </lineage>
</organism>
<name>A0A8S1SYU2_9CILI</name>
<keyword evidence="2" id="KW-1185">Reference proteome</keyword>
<evidence type="ECO:0000313" key="1">
    <source>
        <dbReference type="EMBL" id="CAD8144446.1"/>
    </source>
</evidence>
<dbReference type="Proteomes" id="UP000689195">
    <property type="component" value="Unassembled WGS sequence"/>
</dbReference>
<protein>
    <recommendedName>
        <fullName evidence="3">Autophagy-related protein</fullName>
    </recommendedName>
</protein>
<evidence type="ECO:0000313" key="2">
    <source>
        <dbReference type="Proteomes" id="UP000689195"/>
    </source>
</evidence>
<accession>A0A8S1SYU2</accession>
<comment type="caution">
    <text evidence="1">The sequence shown here is derived from an EMBL/GenBank/DDBJ whole genome shotgun (WGS) entry which is preliminary data.</text>
</comment>
<reference evidence="1" key="1">
    <citation type="submission" date="2021-01" db="EMBL/GenBank/DDBJ databases">
        <authorList>
            <consortium name="Genoscope - CEA"/>
            <person name="William W."/>
        </authorList>
    </citation>
    <scope>NUCLEOTIDE SEQUENCE</scope>
</reference>